<dbReference type="KEGG" id="vg:22921860"/>
<dbReference type="Pfam" id="PF05318">
    <property type="entry name" value="Tombus_movement"/>
    <property type="match status" value="1"/>
</dbReference>
<evidence type="ECO:0000256" key="1">
    <source>
        <dbReference type="ARBA" id="ARBA00022448"/>
    </source>
</evidence>
<dbReference type="RefSeq" id="YP_009116641.1">
    <property type="nucleotide sequence ID" value="NC_026240.1"/>
</dbReference>
<dbReference type="GO" id="GO:0046740">
    <property type="term" value="P:transport of virus in host, cell to cell"/>
    <property type="evidence" value="ECO:0007669"/>
    <property type="project" value="UniProtKB-KW"/>
</dbReference>
<sequence>MDTQKPSGSLANKEVVRGKPKKLDVAHSGISKGTNSSTTGAVFVTVAEKVEFVVTLNF</sequence>
<evidence type="ECO:0000313" key="4">
    <source>
        <dbReference type="Proteomes" id="UP000204074"/>
    </source>
</evidence>
<dbReference type="Proteomes" id="UP000204074">
    <property type="component" value="Segment"/>
</dbReference>
<protein>
    <submittedName>
        <fullName evidence="3">Putative movement protein 1</fullName>
    </submittedName>
</protein>
<keyword evidence="4" id="KW-1185">Reference proteome</keyword>
<evidence type="ECO:0000256" key="2">
    <source>
        <dbReference type="ARBA" id="ARBA00023031"/>
    </source>
</evidence>
<keyword evidence="1" id="KW-0813">Transport</keyword>
<accession>A0A0B4MJG7</accession>
<proteinExistence type="predicted"/>
<name>A0A0B4MJG7_9TOMB</name>
<gene>
    <name evidence="3" type="primary">p6</name>
</gene>
<organism evidence="3 4">
    <name type="scientific">Pelargonium ringspot virus</name>
    <dbReference type="NCBI Taxonomy" id="167020"/>
    <lineage>
        <taxon>Viruses</taxon>
        <taxon>Riboviria</taxon>
        <taxon>Orthornavirae</taxon>
        <taxon>Kitrinoviricota</taxon>
        <taxon>Tolucaviricetes</taxon>
        <taxon>Tolivirales</taxon>
        <taxon>Tombusviridae</taxon>
        <taxon>Procedovirinae</taxon>
        <taxon>Pelarspovirus</taxon>
        <taxon>Pelarspovirus anulopelargonii</taxon>
    </lineage>
</organism>
<dbReference type="InterPro" id="IPR007982">
    <property type="entry name" value="Tombusvirus_movement"/>
</dbReference>
<dbReference type="GeneID" id="22921860"/>
<evidence type="ECO:0000313" key="3">
    <source>
        <dbReference type="EMBL" id="AHZ59474.1"/>
    </source>
</evidence>
<keyword evidence="2" id="KW-0916">Viral movement protein</keyword>
<dbReference type="OrthoDB" id="28562at10239"/>
<dbReference type="EMBL" id="AY038068">
    <property type="protein sequence ID" value="AHZ59474.1"/>
    <property type="molecule type" value="Genomic_RNA"/>
</dbReference>
<reference evidence="3 4" key="1">
    <citation type="submission" date="2014-05" db="EMBL/GenBank/DDBJ databases">
        <authorList>
            <person name="Jordan R."/>
        </authorList>
    </citation>
    <scope>NUCLEOTIDE SEQUENCE [LARGE SCALE GENOMIC DNA]</scope>
    <source>
        <strain evidence="3">DSMZ-PV0304</strain>
    </source>
</reference>